<keyword evidence="5" id="KW-0378">Hydrolase</keyword>
<dbReference type="InterPro" id="IPR006741">
    <property type="entry name" value="AgrB"/>
</dbReference>
<gene>
    <name evidence="9" type="ORF">D8M03_13200</name>
</gene>
<feature type="transmembrane region" description="Helical" evidence="8">
    <location>
        <begin position="102"/>
        <end position="123"/>
    </location>
</feature>
<evidence type="ECO:0000256" key="5">
    <source>
        <dbReference type="ARBA" id="ARBA00022801"/>
    </source>
</evidence>
<dbReference type="Pfam" id="PF04647">
    <property type="entry name" value="AgrB"/>
    <property type="match status" value="1"/>
</dbReference>
<feature type="transmembrane region" description="Helical" evidence="8">
    <location>
        <begin position="144"/>
        <end position="160"/>
    </location>
</feature>
<protein>
    <recommendedName>
        <fullName evidence="11">AgrB-like protein</fullName>
    </recommendedName>
</protein>
<sequence length="188" mass="21800">MNRLENALFSFLNQENFSPLEKEKLKFGIQIVLAEINKLLIIYLVAFLLDCFVPTLITHLSFLLLRQVCLGYHFKNLYICIAWSLIAFPIAINFLTNQFGNLSAIFLYIGFCIMLLFIYILAPQGTENQPIISEKHRSYLRKQMNIRLFILIGVFCFSPAEMKVLISYGVFLEVFMLITQKIKGEKLV</sequence>
<evidence type="ECO:0000256" key="2">
    <source>
        <dbReference type="ARBA" id="ARBA00022654"/>
    </source>
</evidence>
<evidence type="ECO:0000256" key="3">
    <source>
        <dbReference type="ARBA" id="ARBA00022670"/>
    </source>
</evidence>
<evidence type="ECO:0000256" key="1">
    <source>
        <dbReference type="ARBA" id="ARBA00022475"/>
    </source>
</evidence>
<dbReference type="GO" id="GO:0006508">
    <property type="term" value="P:proteolysis"/>
    <property type="evidence" value="ECO:0007669"/>
    <property type="project" value="UniProtKB-KW"/>
</dbReference>
<dbReference type="Proteomes" id="UP000272238">
    <property type="component" value="Unassembled WGS sequence"/>
</dbReference>
<evidence type="ECO:0000313" key="9">
    <source>
        <dbReference type="EMBL" id="RKQ14827.1"/>
    </source>
</evidence>
<dbReference type="EMBL" id="RBZN01000038">
    <property type="protein sequence ID" value="RKQ14827.1"/>
    <property type="molecule type" value="Genomic_DNA"/>
</dbReference>
<feature type="transmembrane region" description="Helical" evidence="8">
    <location>
        <begin position="77"/>
        <end position="96"/>
    </location>
</feature>
<keyword evidence="1" id="KW-1003">Cell membrane</keyword>
<evidence type="ECO:0000313" key="10">
    <source>
        <dbReference type="Proteomes" id="UP000272238"/>
    </source>
</evidence>
<organism evidence="9 10">
    <name type="scientific">Ureibacillus endophyticus</name>
    <dbReference type="NCBI Taxonomy" id="1978490"/>
    <lineage>
        <taxon>Bacteria</taxon>
        <taxon>Bacillati</taxon>
        <taxon>Bacillota</taxon>
        <taxon>Bacilli</taxon>
        <taxon>Bacillales</taxon>
        <taxon>Caryophanaceae</taxon>
        <taxon>Ureibacillus</taxon>
    </lineage>
</organism>
<evidence type="ECO:0000256" key="8">
    <source>
        <dbReference type="SAM" id="Phobius"/>
    </source>
</evidence>
<dbReference type="AlphaFoldDB" id="A0A494YX85"/>
<dbReference type="GO" id="GO:0009372">
    <property type="term" value="P:quorum sensing"/>
    <property type="evidence" value="ECO:0007669"/>
    <property type="project" value="UniProtKB-KW"/>
</dbReference>
<accession>A0A494YX85</accession>
<keyword evidence="2" id="KW-0673">Quorum sensing</keyword>
<dbReference type="GO" id="GO:0016020">
    <property type="term" value="C:membrane"/>
    <property type="evidence" value="ECO:0007669"/>
    <property type="project" value="InterPro"/>
</dbReference>
<evidence type="ECO:0000256" key="4">
    <source>
        <dbReference type="ARBA" id="ARBA00022692"/>
    </source>
</evidence>
<dbReference type="GO" id="GO:0008233">
    <property type="term" value="F:peptidase activity"/>
    <property type="evidence" value="ECO:0007669"/>
    <property type="project" value="UniProtKB-KW"/>
</dbReference>
<dbReference type="OrthoDB" id="2454346at2"/>
<dbReference type="SMART" id="SM00793">
    <property type="entry name" value="AgrB"/>
    <property type="match status" value="1"/>
</dbReference>
<keyword evidence="3" id="KW-0645">Protease</keyword>
<proteinExistence type="predicted"/>
<comment type="caution">
    <text evidence="9">The sequence shown here is derived from an EMBL/GenBank/DDBJ whole genome shotgun (WGS) entry which is preliminary data.</text>
</comment>
<reference evidence="9 10" key="1">
    <citation type="journal article" date="2016" name="Antonie Van Leeuwenhoek">
        <title>Lysinibacillus endophyticus sp. nov., an indole-3-acetic acid producing endophytic bacterium isolated from corn root (Zea mays cv. Xinken-5).</title>
        <authorList>
            <person name="Yu J."/>
            <person name="Guan X."/>
            <person name="Liu C."/>
            <person name="Xiang W."/>
            <person name="Yu Z."/>
            <person name="Liu X."/>
            <person name="Wang G."/>
        </authorList>
    </citation>
    <scope>NUCLEOTIDE SEQUENCE [LARGE SCALE GENOMIC DNA]</scope>
    <source>
        <strain evidence="9 10">DSM 100506</strain>
    </source>
</reference>
<name>A0A494YX85_9BACL</name>
<keyword evidence="6 8" id="KW-1133">Transmembrane helix</keyword>
<evidence type="ECO:0000256" key="6">
    <source>
        <dbReference type="ARBA" id="ARBA00022989"/>
    </source>
</evidence>
<keyword evidence="10" id="KW-1185">Reference proteome</keyword>
<evidence type="ECO:0000256" key="7">
    <source>
        <dbReference type="ARBA" id="ARBA00023136"/>
    </source>
</evidence>
<feature type="transmembrane region" description="Helical" evidence="8">
    <location>
        <begin position="40"/>
        <end position="65"/>
    </location>
</feature>
<keyword evidence="4 8" id="KW-0812">Transmembrane</keyword>
<evidence type="ECO:0008006" key="11">
    <source>
        <dbReference type="Google" id="ProtNLM"/>
    </source>
</evidence>
<keyword evidence="7 8" id="KW-0472">Membrane</keyword>